<sequence>MKQNESQEWSRHYQGKLLLRHEIHLDDSIFQQLLDASYVTPMPAIQRKYFQHECQRCGNRKRSLFGRIPCQICHKTHMYCRKCIDMGRVMACTPLYQWTGPDVTWPCHLDACTWTGTLTMAQKQGADRIGRAIQHHDKELLVWAVCGAGKTEMMISGLTEAFRQGQRVCLATPRTDVVQELLPRLQQAFSGIDIQALYGGSSNKEGTAQFIIATTHQLMRFRHAFDTVVIDEVDAFPYTNDPSLPFAVRRAVKPSGTTIYLTATPRQKHQMLIAAKKLPHVFVPVRFHGHPLPVPMLRKSRSLKKDLDRFRPPDRFLEWYNRRKHPERQILVFVPSIHLAETLADHMASVLDDCSVRAVHASHNDREHIIQQFRNRSFHMLITTTILERGVTFPAVDVAVLAADHHVFDEAALIQIAGRAGRSPHDPTGDVVFFHSGKTEAMVTAIRSIKQMNQRGGLSNELSMV</sequence>
<dbReference type="SMART" id="SM00490">
    <property type="entry name" value="HELICc"/>
    <property type="match status" value="1"/>
</dbReference>
<keyword evidence="6" id="KW-0378">Hydrolase</keyword>
<protein>
    <submittedName>
        <fullName evidence="6">DEAD/DEAH box helicase</fullName>
    </submittedName>
</protein>
<dbReference type="Pfam" id="PF04851">
    <property type="entry name" value="ResIII"/>
    <property type="match status" value="1"/>
</dbReference>
<comment type="caution">
    <text evidence="6">The sequence shown here is derived from an EMBL/GenBank/DDBJ whole genome shotgun (WGS) entry which is preliminary data.</text>
</comment>
<evidence type="ECO:0000256" key="2">
    <source>
        <dbReference type="ARBA" id="ARBA00022840"/>
    </source>
</evidence>
<dbReference type="Pfam" id="PF00271">
    <property type="entry name" value="Helicase_C"/>
    <property type="match status" value="1"/>
</dbReference>
<feature type="domain" description="Helicase ATP-binding" evidence="4">
    <location>
        <begin position="131"/>
        <end position="283"/>
    </location>
</feature>
<dbReference type="Gene3D" id="3.40.50.300">
    <property type="entry name" value="P-loop containing nucleotide triphosphate hydrolases"/>
    <property type="match status" value="2"/>
</dbReference>
<dbReference type="GO" id="GO:0004386">
    <property type="term" value="F:helicase activity"/>
    <property type="evidence" value="ECO:0007669"/>
    <property type="project" value="UniProtKB-KW"/>
</dbReference>
<dbReference type="InterPro" id="IPR014001">
    <property type="entry name" value="Helicase_ATP-bd"/>
</dbReference>
<name>A0ABP3JBI5_9BACI</name>
<evidence type="ECO:0000313" key="7">
    <source>
        <dbReference type="Proteomes" id="UP001501459"/>
    </source>
</evidence>
<evidence type="ECO:0000256" key="3">
    <source>
        <dbReference type="ARBA" id="ARBA00023125"/>
    </source>
</evidence>
<dbReference type="PANTHER" id="PTHR30580">
    <property type="entry name" value="PRIMOSOMAL PROTEIN N"/>
    <property type="match status" value="1"/>
</dbReference>
<feature type="domain" description="Helicase C-terminal" evidence="5">
    <location>
        <begin position="312"/>
        <end position="465"/>
    </location>
</feature>
<reference evidence="7" key="1">
    <citation type="journal article" date="2019" name="Int. J. Syst. Evol. Microbiol.">
        <title>The Global Catalogue of Microorganisms (GCM) 10K type strain sequencing project: providing services to taxonomists for standard genome sequencing and annotation.</title>
        <authorList>
            <consortium name="The Broad Institute Genomics Platform"/>
            <consortium name="The Broad Institute Genome Sequencing Center for Infectious Disease"/>
            <person name="Wu L."/>
            <person name="Ma J."/>
        </authorList>
    </citation>
    <scope>NUCLEOTIDE SEQUENCE [LARGE SCALE GENOMIC DNA]</scope>
    <source>
        <strain evidence="7">JCM 12149</strain>
    </source>
</reference>
<keyword evidence="1" id="KW-0547">Nucleotide-binding</keyword>
<dbReference type="PROSITE" id="PS51194">
    <property type="entry name" value="HELICASE_CTER"/>
    <property type="match status" value="1"/>
</dbReference>
<evidence type="ECO:0000259" key="5">
    <source>
        <dbReference type="PROSITE" id="PS51194"/>
    </source>
</evidence>
<evidence type="ECO:0000259" key="4">
    <source>
        <dbReference type="PROSITE" id="PS51192"/>
    </source>
</evidence>
<dbReference type="InterPro" id="IPR006935">
    <property type="entry name" value="Helicase/UvrB_N"/>
</dbReference>
<keyword evidence="2" id="KW-0067">ATP-binding</keyword>
<gene>
    <name evidence="6" type="ORF">GCM10008983_25670</name>
</gene>
<dbReference type="PROSITE" id="PS51192">
    <property type="entry name" value="HELICASE_ATP_BIND_1"/>
    <property type="match status" value="1"/>
</dbReference>
<dbReference type="EMBL" id="BAAADM010000055">
    <property type="protein sequence ID" value="GAA0446657.1"/>
    <property type="molecule type" value="Genomic_DNA"/>
</dbReference>
<dbReference type="InterPro" id="IPR027417">
    <property type="entry name" value="P-loop_NTPase"/>
</dbReference>
<organism evidence="6 7">
    <name type="scientific">Lentibacillus halophilus</name>
    <dbReference type="NCBI Taxonomy" id="295065"/>
    <lineage>
        <taxon>Bacteria</taxon>
        <taxon>Bacillati</taxon>
        <taxon>Bacillota</taxon>
        <taxon>Bacilli</taxon>
        <taxon>Bacillales</taxon>
        <taxon>Bacillaceae</taxon>
        <taxon>Lentibacillus</taxon>
    </lineage>
</organism>
<evidence type="ECO:0000256" key="1">
    <source>
        <dbReference type="ARBA" id="ARBA00022741"/>
    </source>
</evidence>
<evidence type="ECO:0000313" key="6">
    <source>
        <dbReference type="EMBL" id="GAA0446657.1"/>
    </source>
</evidence>
<dbReference type="SMART" id="SM00487">
    <property type="entry name" value="DEXDc"/>
    <property type="match status" value="1"/>
</dbReference>
<keyword evidence="7" id="KW-1185">Reference proteome</keyword>
<dbReference type="PANTHER" id="PTHR30580:SF1">
    <property type="entry name" value="COMF OPERON PROTEIN 1"/>
    <property type="match status" value="1"/>
</dbReference>
<dbReference type="Proteomes" id="UP001501459">
    <property type="component" value="Unassembled WGS sequence"/>
</dbReference>
<dbReference type="SUPFAM" id="SSF52540">
    <property type="entry name" value="P-loop containing nucleoside triphosphate hydrolases"/>
    <property type="match status" value="1"/>
</dbReference>
<keyword evidence="6" id="KW-0347">Helicase</keyword>
<proteinExistence type="predicted"/>
<keyword evidence="3" id="KW-0238">DNA-binding</keyword>
<dbReference type="InterPro" id="IPR001650">
    <property type="entry name" value="Helicase_C-like"/>
</dbReference>
<dbReference type="RefSeq" id="WP_343753850.1">
    <property type="nucleotide sequence ID" value="NZ_BAAADM010000055.1"/>
</dbReference>
<accession>A0ABP3JBI5</accession>